<dbReference type="EMBL" id="JAUDJE010000003">
    <property type="protein sequence ID" value="MDM9558313.1"/>
    <property type="molecule type" value="Genomic_DNA"/>
</dbReference>
<evidence type="ECO:0000313" key="3">
    <source>
        <dbReference type="EMBL" id="MDM9558313.1"/>
    </source>
</evidence>
<keyword evidence="2" id="KW-0472">Membrane</keyword>
<dbReference type="Proteomes" id="UP001175604">
    <property type="component" value="Unassembled WGS sequence"/>
</dbReference>
<gene>
    <name evidence="3" type="ORF">QUC21_04685</name>
</gene>
<feature type="transmembrane region" description="Helical" evidence="2">
    <location>
        <begin position="38"/>
        <end position="59"/>
    </location>
</feature>
<feature type="transmembrane region" description="Helical" evidence="2">
    <location>
        <begin position="369"/>
        <end position="391"/>
    </location>
</feature>
<comment type="caution">
    <text evidence="3">The sequence shown here is derived from an EMBL/GenBank/DDBJ whole genome shotgun (WGS) entry which is preliminary data.</text>
</comment>
<reference evidence="3" key="1">
    <citation type="submission" date="2023-06" db="EMBL/GenBank/DDBJ databases">
        <title>full genome analysis of Phenantherene degrader P3.</title>
        <authorList>
            <person name="Akbar A."/>
            <person name="Rahmeh R."/>
            <person name="Kishk M."/>
        </authorList>
    </citation>
    <scope>NUCLEOTIDE SEQUENCE</scope>
    <source>
        <strain evidence="3">P3</strain>
    </source>
</reference>
<feature type="region of interest" description="Disordered" evidence="1">
    <location>
        <begin position="1"/>
        <end position="30"/>
    </location>
</feature>
<dbReference type="RefSeq" id="WP_289784477.1">
    <property type="nucleotide sequence ID" value="NZ_JAUDJE010000003.1"/>
</dbReference>
<name>A0ABT7VZE2_9BORD</name>
<organism evidence="3 4">
    <name type="scientific">Bordetella petrii</name>
    <dbReference type="NCBI Taxonomy" id="94624"/>
    <lineage>
        <taxon>Bacteria</taxon>
        <taxon>Pseudomonadati</taxon>
        <taxon>Pseudomonadota</taxon>
        <taxon>Betaproteobacteria</taxon>
        <taxon>Burkholderiales</taxon>
        <taxon>Alcaligenaceae</taxon>
        <taxon>Bordetella</taxon>
    </lineage>
</organism>
<protein>
    <submittedName>
        <fullName evidence="3">Sugar ABC transporter</fullName>
    </submittedName>
</protein>
<proteinExistence type="predicted"/>
<accession>A0ABT7VZE2</accession>
<evidence type="ECO:0000256" key="1">
    <source>
        <dbReference type="SAM" id="MobiDB-lite"/>
    </source>
</evidence>
<keyword evidence="4" id="KW-1185">Reference proteome</keyword>
<feature type="compositionally biased region" description="Basic and acidic residues" evidence="1">
    <location>
        <begin position="18"/>
        <end position="30"/>
    </location>
</feature>
<feature type="compositionally biased region" description="Low complexity" evidence="1">
    <location>
        <begin position="1"/>
        <end position="16"/>
    </location>
</feature>
<keyword evidence="2" id="KW-1133">Transmembrane helix</keyword>
<dbReference type="InterPro" id="IPR050445">
    <property type="entry name" value="Bact_polysacc_biosynth/exp"/>
</dbReference>
<sequence length="397" mass="43486">MSSAASTTGSSASEGGSEIERRRRERRSAVRERRRHRWINAFIVVTPVAIALVYALFIATPRYEAESRFFVQSGSGQQSAMGGAASLLTTGSSGGMLGGFVDGWAVNDFLKSRDCMQQLDQKVGLRRFLVRPGLDPLNHLSEDSSEDELYRAYRASVHVSFNPLEQIDVLRVSAYSPEDAAILSKALISLAEDFVSSMNKKGVADKLKVSEASVRLAEQKALAAREALTAWRTTHGNIDPTATVAMLLNLSSQLEAELSTAQINLDKIRALGNKDHFMLRPAELQVAALKKRLAALRHRLSGEGNTEAKQLKSYEALRNAQAFADSNLTLAQQSHQQAVTDALRLQRYLSIIAQPVPTDQPSSPRTGILLLQALALGFVLMFILRAIMALFRGLRHG</sequence>
<evidence type="ECO:0000313" key="4">
    <source>
        <dbReference type="Proteomes" id="UP001175604"/>
    </source>
</evidence>
<dbReference type="PANTHER" id="PTHR32309">
    <property type="entry name" value="TYROSINE-PROTEIN KINASE"/>
    <property type="match status" value="1"/>
</dbReference>
<evidence type="ECO:0000256" key="2">
    <source>
        <dbReference type="SAM" id="Phobius"/>
    </source>
</evidence>
<keyword evidence="2" id="KW-0812">Transmembrane</keyword>
<dbReference type="PANTHER" id="PTHR32309:SF13">
    <property type="entry name" value="FERRIC ENTEROBACTIN TRANSPORT PROTEIN FEPE"/>
    <property type="match status" value="1"/>
</dbReference>